<dbReference type="RefSeq" id="WP_337338149.1">
    <property type="nucleotide sequence ID" value="NZ_JBBDGL010000002.1"/>
</dbReference>
<comment type="caution">
    <text evidence="1">The sequence shown here is derived from an EMBL/GenBank/DDBJ whole genome shotgun (WGS) entry which is preliminary data.</text>
</comment>
<keyword evidence="2" id="KW-1185">Reference proteome</keyword>
<organism evidence="1 2">
    <name type="scientific">Microbacterium marmarense</name>
    <dbReference type="NCBI Taxonomy" id="3122051"/>
    <lineage>
        <taxon>Bacteria</taxon>
        <taxon>Bacillati</taxon>
        <taxon>Actinomycetota</taxon>
        <taxon>Actinomycetes</taxon>
        <taxon>Micrococcales</taxon>
        <taxon>Microbacteriaceae</taxon>
        <taxon>Microbacterium</taxon>
    </lineage>
</organism>
<sequence length="296" mass="31322">MPVSLRSALAQLNNSRSVTNGVVSASLMAAMTLIDPRRLTTARRLIYRSTMAAFTAWGVWVVLKADDDSTLTGSARVGVTVGAAGATLGIAEAGEALDARLSDSLVRAGASRPRAILAVGAATISLISWWMGRTQPATVPQGSIDDAAAEQFVAVPDEVRALVSHLLSASSGFGAHELRAQLAVARASVYEGSQLGDFWPGVGFQVPADLPVAVPGDATFPVIGRYRALEGRTFDLYLVVQDGRLGTLAVSEARDWTAEDLESWLDADHGLHELGRWPAVDEIEVMIETPEGYQPA</sequence>
<gene>
    <name evidence="1" type="ORF">WDU96_09000</name>
</gene>
<dbReference type="EMBL" id="JBBDGL010000002">
    <property type="protein sequence ID" value="MEJ1155729.1"/>
    <property type="molecule type" value="Genomic_DNA"/>
</dbReference>
<accession>A0ABU8LTZ5</accession>
<evidence type="ECO:0000313" key="2">
    <source>
        <dbReference type="Proteomes" id="UP001368654"/>
    </source>
</evidence>
<evidence type="ECO:0000313" key="1">
    <source>
        <dbReference type="EMBL" id="MEJ1155729.1"/>
    </source>
</evidence>
<dbReference type="Proteomes" id="UP001368654">
    <property type="component" value="Unassembled WGS sequence"/>
</dbReference>
<name>A0ABU8LTZ5_9MICO</name>
<reference evidence="1 2" key="1">
    <citation type="submission" date="2024-02" db="EMBL/GenBank/DDBJ databases">
        <authorList>
            <person name="Saticioglu I.B."/>
        </authorList>
    </citation>
    <scope>NUCLEOTIDE SEQUENCE [LARGE SCALE GENOMIC DNA]</scope>
    <source>
        <strain evidence="1 2">Mu-86</strain>
    </source>
</reference>
<protein>
    <submittedName>
        <fullName evidence="1">Uncharacterized protein</fullName>
    </submittedName>
</protein>
<proteinExistence type="predicted"/>